<organism evidence="2 3">
    <name type="scientific">Musa troglodytarum</name>
    <name type="common">fe'i banana</name>
    <dbReference type="NCBI Taxonomy" id="320322"/>
    <lineage>
        <taxon>Eukaryota</taxon>
        <taxon>Viridiplantae</taxon>
        <taxon>Streptophyta</taxon>
        <taxon>Embryophyta</taxon>
        <taxon>Tracheophyta</taxon>
        <taxon>Spermatophyta</taxon>
        <taxon>Magnoliopsida</taxon>
        <taxon>Liliopsida</taxon>
        <taxon>Zingiberales</taxon>
        <taxon>Musaceae</taxon>
        <taxon>Musa</taxon>
    </lineage>
</organism>
<sequence>MADMLNSTHSINLVRPKKLGSNSCPLPDDVLTDILSYVLAKTFFRLLSVCKTVRKLSSDSSFPPFAVIP</sequence>
<dbReference type="InterPro" id="IPR036047">
    <property type="entry name" value="F-box-like_dom_sf"/>
</dbReference>
<accession>A0A9E7FCJ3</accession>
<protein>
    <recommendedName>
        <fullName evidence="1">F-box domain-containing protein</fullName>
    </recommendedName>
</protein>
<dbReference type="SUPFAM" id="SSF81383">
    <property type="entry name" value="F-box domain"/>
    <property type="match status" value="1"/>
</dbReference>
<dbReference type="AlphaFoldDB" id="A0A9E7FCJ3"/>
<feature type="domain" description="F-box" evidence="1">
    <location>
        <begin position="26"/>
        <end position="62"/>
    </location>
</feature>
<dbReference type="EMBL" id="CP097505">
    <property type="protein sequence ID" value="URD93474.1"/>
    <property type="molecule type" value="Genomic_DNA"/>
</dbReference>
<name>A0A9E7FCJ3_9LILI</name>
<evidence type="ECO:0000313" key="2">
    <source>
        <dbReference type="EMBL" id="URD93474.1"/>
    </source>
</evidence>
<proteinExistence type="predicted"/>
<evidence type="ECO:0000313" key="3">
    <source>
        <dbReference type="Proteomes" id="UP001055439"/>
    </source>
</evidence>
<gene>
    <name evidence="2" type="ORF">MUK42_33198</name>
</gene>
<keyword evidence="3" id="KW-1185">Reference proteome</keyword>
<evidence type="ECO:0000259" key="1">
    <source>
        <dbReference type="Pfam" id="PF00646"/>
    </source>
</evidence>
<reference evidence="2" key="1">
    <citation type="submission" date="2022-05" db="EMBL/GenBank/DDBJ databases">
        <title>The Musa troglodytarum L. genome provides insights into the mechanism of non-climacteric behaviour and enrichment of carotenoids.</title>
        <authorList>
            <person name="Wang J."/>
        </authorList>
    </citation>
    <scope>NUCLEOTIDE SEQUENCE</scope>
    <source>
        <tissue evidence="2">Leaf</tissue>
    </source>
</reference>
<dbReference type="Gene3D" id="1.20.1280.50">
    <property type="match status" value="1"/>
</dbReference>
<dbReference type="OrthoDB" id="1631251at2759"/>
<dbReference type="InterPro" id="IPR001810">
    <property type="entry name" value="F-box_dom"/>
</dbReference>
<dbReference type="Pfam" id="PF00646">
    <property type="entry name" value="F-box"/>
    <property type="match status" value="1"/>
</dbReference>
<dbReference type="Proteomes" id="UP001055439">
    <property type="component" value="Chromosome 3"/>
</dbReference>